<evidence type="ECO:0000313" key="2">
    <source>
        <dbReference type="Proteomes" id="UP001153269"/>
    </source>
</evidence>
<sequence length="100" mass="11088">MFIQMLAKALIQSVYHVNLLCYELTSARLPVSCLTQLLVFKTESVIQYLTSPESALQFPPDLLFRNANSVSAKCSAQPVYSTLQSWAQGRGLGELQLHLG</sequence>
<comment type="caution">
    <text evidence="1">The sequence shown here is derived from an EMBL/GenBank/DDBJ whole genome shotgun (WGS) entry which is preliminary data.</text>
</comment>
<dbReference type="Proteomes" id="UP001153269">
    <property type="component" value="Unassembled WGS sequence"/>
</dbReference>
<evidence type="ECO:0000313" key="1">
    <source>
        <dbReference type="EMBL" id="CAB1413839.1"/>
    </source>
</evidence>
<protein>
    <submittedName>
        <fullName evidence="1">Uncharacterized protein</fullName>
    </submittedName>
</protein>
<proteinExistence type="predicted"/>
<gene>
    <name evidence="1" type="ORF">PLEPLA_LOCUS1541</name>
</gene>
<name>A0A9N7Y761_PLEPL</name>
<reference evidence="1" key="1">
    <citation type="submission" date="2020-03" db="EMBL/GenBank/DDBJ databases">
        <authorList>
            <person name="Weist P."/>
        </authorList>
    </citation>
    <scope>NUCLEOTIDE SEQUENCE</scope>
</reference>
<dbReference type="AlphaFoldDB" id="A0A9N7Y761"/>
<accession>A0A9N7Y761</accession>
<dbReference type="EMBL" id="CADEAL010000074">
    <property type="protein sequence ID" value="CAB1413839.1"/>
    <property type="molecule type" value="Genomic_DNA"/>
</dbReference>
<organism evidence="1 2">
    <name type="scientific">Pleuronectes platessa</name>
    <name type="common">European plaice</name>
    <dbReference type="NCBI Taxonomy" id="8262"/>
    <lineage>
        <taxon>Eukaryota</taxon>
        <taxon>Metazoa</taxon>
        <taxon>Chordata</taxon>
        <taxon>Craniata</taxon>
        <taxon>Vertebrata</taxon>
        <taxon>Euteleostomi</taxon>
        <taxon>Actinopterygii</taxon>
        <taxon>Neopterygii</taxon>
        <taxon>Teleostei</taxon>
        <taxon>Neoteleostei</taxon>
        <taxon>Acanthomorphata</taxon>
        <taxon>Carangaria</taxon>
        <taxon>Pleuronectiformes</taxon>
        <taxon>Pleuronectoidei</taxon>
        <taxon>Pleuronectidae</taxon>
        <taxon>Pleuronectes</taxon>
    </lineage>
</organism>
<keyword evidence="2" id="KW-1185">Reference proteome</keyword>